<keyword evidence="4 5" id="KW-0472">Membrane</keyword>
<sequence>MIIDMLIVLIGYNLLINLLNITTEERHLWHLRIKIYWKAILLGCSYLFYFWLMDVFLAGKTLGKTLLKIRVVSSEGLPLTWKTRLIRTVLKVIGILILPVAAVLFLWARSFTVQDQVLGTRAIR</sequence>
<evidence type="ECO:0000256" key="1">
    <source>
        <dbReference type="ARBA" id="ARBA00004141"/>
    </source>
</evidence>
<keyword evidence="2 5" id="KW-0812">Transmembrane</keyword>
<evidence type="ECO:0000256" key="5">
    <source>
        <dbReference type="SAM" id="Phobius"/>
    </source>
</evidence>
<evidence type="ECO:0000256" key="3">
    <source>
        <dbReference type="ARBA" id="ARBA00022989"/>
    </source>
</evidence>
<dbReference type="PANTHER" id="PTHR38480:SF1">
    <property type="entry name" value="SLR0254 PROTEIN"/>
    <property type="match status" value="1"/>
</dbReference>
<dbReference type="GO" id="GO:0016020">
    <property type="term" value="C:membrane"/>
    <property type="evidence" value="ECO:0007669"/>
    <property type="project" value="UniProtKB-SubCell"/>
</dbReference>
<feature type="transmembrane region" description="Helical" evidence="5">
    <location>
        <begin position="35"/>
        <end position="52"/>
    </location>
</feature>
<dbReference type="EMBL" id="MQUB01000001">
    <property type="protein sequence ID" value="PQB05148.1"/>
    <property type="molecule type" value="Genomic_DNA"/>
</dbReference>
<proteinExistence type="predicted"/>
<evidence type="ECO:0000256" key="2">
    <source>
        <dbReference type="ARBA" id="ARBA00022692"/>
    </source>
</evidence>
<feature type="transmembrane region" description="Helical" evidence="5">
    <location>
        <begin position="6"/>
        <end position="23"/>
    </location>
</feature>
<organism evidence="7 8">
    <name type="scientific">Aureitalea marina</name>
    <dbReference type="NCBI Taxonomy" id="930804"/>
    <lineage>
        <taxon>Bacteria</taxon>
        <taxon>Pseudomonadati</taxon>
        <taxon>Bacteroidota</taxon>
        <taxon>Flavobacteriia</taxon>
        <taxon>Flavobacteriales</taxon>
        <taxon>Flavobacteriaceae</taxon>
        <taxon>Aureitalea</taxon>
    </lineage>
</organism>
<dbReference type="PANTHER" id="PTHR38480">
    <property type="entry name" value="SLR0254 PROTEIN"/>
    <property type="match status" value="1"/>
</dbReference>
<feature type="transmembrane region" description="Helical" evidence="5">
    <location>
        <begin position="88"/>
        <end position="108"/>
    </location>
</feature>
<comment type="subcellular location">
    <subcellularLocation>
        <location evidence="1">Membrane</location>
        <topology evidence="1">Multi-pass membrane protein</topology>
    </subcellularLocation>
</comment>
<accession>A0A2S7KRD3</accession>
<gene>
    <name evidence="7" type="ORF">BST85_09810</name>
</gene>
<reference evidence="7 8" key="1">
    <citation type="submission" date="2016-11" db="EMBL/GenBank/DDBJ databases">
        <title>Trade-off between light-utilization and light-protection in marine flavobacteria.</title>
        <authorList>
            <person name="Kumagai Y."/>
        </authorList>
    </citation>
    <scope>NUCLEOTIDE SEQUENCE [LARGE SCALE GENOMIC DNA]</scope>
    <source>
        <strain evidence="7 8">NBRC 107741</strain>
    </source>
</reference>
<dbReference type="AlphaFoldDB" id="A0A2S7KRD3"/>
<protein>
    <recommendedName>
        <fullName evidence="6">RDD domain-containing protein</fullName>
    </recommendedName>
</protein>
<evidence type="ECO:0000313" key="8">
    <source>
        <dbReference type="Proteomes" id="UP000239800"/>
    </source>
</evidence>
<evidence type="ECO:0000313" key="7">
    <source>
        <dbReference type="EMBL" id="PQB05148.1"/>
    </source>
</evidence>
<keyword evidence="8" id="KW-1185">Reference proteome</keyword>
<dbReference type="InterPro" id="IPR010432">
    <property type="entry name" value="RDD"/>
</dbReference>
<name>A0A2S7KRD3_9FLAO</name>
<feature type="domain" description="RDD" evidence="6">
    <location>
        <begin position="2"/>
        <end position="107"/>
    </location>
</feature>
<dbReference type="Pfam" id="PF06271">
    <property type="entry name" value="RDD"/>
    <property type="match status" value="1"/>
</dbReference>
<keyword evidence="3 5" id="KW-1133">Transmembrane helix</keyword>
<dbReference type="Proteomes" id="UP000239800">
    <property type="component" value="Unassembled WGS sequence"/>
</dbReference>
<evidence type="ECO:0000256" key="4">
    <source>
        <dbReference type="ARBA" id="ARBA00023136"/>
    </source>
</evidence>
<comment type="caution">
    <text evidence="7">The sequence shown here is derived from an EMBL/GenBank/DDBJ whole genome shotgun (WGS) entry which is preliminary data.</text>
</comment>
<evidence type="ECO:0000259" key="6">
    <source>
        <dbReference type="Pfam" id="PF06271"/>
    </source>
</evidence>